<evidence type="ECO:0000313" key="2">
    <source>
        <dbReference type="Proteomes" id="UP000003861"/>
    </source>
</evidence>
<sequence>MGLVLQQIKQSEPAAFGTLGNRANTTYTAIRPDGFRTKQARIVGRSLFGISFEKGAW</sequence>
<dbReference type="Proteomes" id="UP000003861">
    <property type="component" value="Unassembled WGS sequence"/>
</dbReference>
<reference evidence="1 2" key="2">
    <citation type="journal article" date="2013" name="PLoS ONE">
        <title>INDIGO - INtegrated Data Warehouse of MIcrobial GenOmes with Examples from the Red Sea Extremophiles.</title>
        <authorList>
            <person name="Alam I."/>
            <person name="Antunes A."/>
            <person name="Kamau A.A."/>
            <person name="Ba Alawi W."/>
            <person name="Kalkatawi M."/>
            <person name="Stingl U."/>
            <person name="Bajic V.B."/>
        </authorList>
    </citation>
    <scope>NUCLEOTIDE SEQUENCE [LARGE SCALE GENOMIC DNA]</scope>
    <source>
        <strain evidence="1 2">SARL4B</strain>
    </source>
</reference>
<gene>
    <name evidence="1" type="ORF">HLRTI_000513</name>
</gene>
<proteinExistence type="predicted"/>
<dbReference type="EMBL" id="AFNT02000003">
    <property type="protein sequence ID" value="ERJ07470.1"/>
    <property type="molecule type" value="Genomic_DNA"/>
</dbReference>
<organism evidence="1 2">
    <name type="scientific">Halorhabdus tiamatea SARL4B</name>
    <dbReference type="NCBI Taxonomy" id="1033806"/>
    <lineage>
        <taxon>Archaea</taxon>
        <taxon>Methanobacteriati</taxon>
        <taxon>Methanobacteriota</taxon>
        <taxon>Stenosarchaea group</taxon>
        <taxon>Halobacteria</taxon>
        <taxon>Halobacteriales</taxon>
        <taxon>Haloarculaceae</taxon>
        <taxon>Halorhabdus</taxon>
    </lineage>
</organism>
<dbReference type="AlphaFoldDB" id="U2FBV9"/>
<name>U2FBV9_9EURY</name>
<protein>
    <submittedName>
        <fullName evidence="1">Uncharacterized protein</fullName>
    </submittedName>
</protein>
<evidence type="ECO:0000313" key="1">
    <source>
        <dbReference type="EMBL" id="ERJ07470.1"/>
    </source>
</evidence>
<reference evidence="1 2" key="1">
    <citation type="journal article" date="2011" name="J. Bacteriol.">
        <title>Genome sequence of Halorhabdus tiamatea, the first archaeon isolated from a deep-sea anoxic brine lake.</title>
        <authorList>
            <person name="Antunes A."/>
            <person name="Alam I."/>
            <person name="Bajic V.B."/>
            <person name="Stingl U."/>
        </authorList>
    </citation>
    <scope>NUCLEOTIDE SEQUENCE [LARGE SCALE GENOMIC DNA]</scope>
    <source>
        <strain evidence="1 2">SARL4B</strain>
    </source>
</reference>
<accession>U2FBV9</accession>
<comment type="caution">
    <text evidence="1">The sequence shown here is derived from an EMBL/GenBank/DDBJ whole genome shotgun (WGS) entry which is preliminary data.</text>
</comment>